<dbReference type="CDD" id="cd00038">
    <property type="entry name" value="CAP_ED"/>
    <property type="match status" value="1"/>
</dbReference>
<dbReference type="PANTHER" id="PTHR24567">
    <property type="entry name" value="CRP FAMILY TRANSCRIPTIONAL REGULATORY PROTEIN"/>
    <property type="match status" value="1"/>
</dbReference>
<sequence>MDSKDLHYNYSLELLAKNPIFKNLDEATLESLLSGFSYKKWEKNTEFFHGDQTLYKFYIVLSGRLKMYQVDVEQGREFTVFLLKQNDLFDVISLMDGHKHSMNIETIDDCELLCAPMHLMRHWIEEHPEINKTLLPYVASRMRILETNLTDNVLSDIPTRLAKLMLSYVDEQSHKLKLINDLSHDEIANMIGSTRAVVNRHIQSFKKSGILDIHRKNTDILDLHLLEERVTDRR</sequence>
<dbReference type="Gene3D" id="2.60.120.10">
    <property type="entry name" value="Jelly Rolls"/>
    <property type="match status" value="1"/>
</dbReference>
<comment type="caution">
    <text evidence="6">The sequence shown here is derived from an EMBL/GenBank/DDBJ whole genome shotgun (WGS) entry which is preliminary data.</text>
</comment>
<dbReference type="RefSeq" id="WP_344742063.1">
    <property type="nucleotide sequence ID" value="NZ_BAABAY010000007.1"/>
</dbReference>
<dbReference type="SMART" id="SM00100">
    <property type="entry name" value="cNMP"/>
    <property type="match status" value="1"/>
</dbReference>
<dbReference type="SUPFAM" id="SSF46785">
    <property type="entry name" value="Winged helix' DNA-binding domain"/>
    <property type="match status" value="1"/>
</dbReference>
<dbReference type="SMART" id="SM00419">
    <property type="entry name" value="HTH_CRP"/>
    <property type="match status" value="1"/>
</dbReference>
<keyword evidence="1" id="KW-0805">Transcription regulation</keyword>
<dbReference type="InterPro" id="IPR018490">
    <property type="entry name" value="cNMP-bd_dom_sf"/>
</dbReference>
<protein>
    <submittedName>
        <fullName evidence="6">Crp/Fnr family transcriptional regulator</fullName>
    </submittedName>
</protein>
<feature type="domain" description="Cyclic nucleotide-binding" evidence="4">
    <location>
        <begin position="20"/>
        <end position="141"/>
    </location>
</feature>
<dbReference type="InterPro" id="IPR000595">
    <property type="entry name" value="cNMP-bd_dom"/>
</dbReference>
<name>A0ABW7N223_9FLAO</name>
<evidence type="ECO:0000256" key="3">
    <source>
        <dbReference type="ARBA" id="ARBA00023163"/>
    </source>
</evidence>
<evidence type="ECO:0000259" key="5">
    <source>
        <dbReference type="PROSITE" id="PS51063"/>
    </source>
</evidence>
<dbReference type="Pfam" id="PF13545">
    <property type="entry name" value="HTH_Crp_2"/>
    <property type="match status" value="1"/>
</dbReference>
<accession>A0ABW7N223</accession>
<dbReference type="Gene3D" id="1.10.10.10">
    <property type="entry name" value="Winged helix-like DNA-binding domain superfamily/Winged helix DNA-binding domain"/>
    <property type="match status" value="1"/>
</dbReference>
<keyword evidence="2" id="KW-0238">DNA-binding</keyword>
<organism evidence="6 7">
    <name type="scientific">Gaetbulibacter aestuarii</name>
    <dbReference type="NCBI Taxonomy" id="1502358"/>
    <lineage>
        <taxon>Bacteria</taxon>
        <taxon>Pseudomonadati</taxon>
        <taxon>Bacteroidota</taxon>
        <taxon>Flavobacteriia</taxon>
        <taxon>Flavobacteriales</taxon>
        <taxon>Flavobacteriaceae</taxon>
        <taxon>Gaetbulibacter</taxon>
    </lineage>
</organism>
<dbReference type="EMBL" id="JBAWKB010000005">
    <property type="protein sequence ID" value="MFH6772904.1"/>
    <property type="molecule type" value="Genomic_DNA"/>
</dbReference>
<feature type="domain" description="HTH crp-type" evidence="5">
    <location>
        <begin position="155"/>
        <end position="224"/>
    </location>
</feature>
<dbReference type="PROSITE" id="PS51063">
    <property type="entry name" value="HTH_CRP_2"/>
    <property type="match status" value="1"/>
</dbReference>
<evidence type="ECO:0000313" key="6">
    <source>
        <dbReference type="EMBL" id="MFH6772904.1"/>
    </source>
</evidence>
<evidence type="ECO:0000313" key="7">
    <source>
        <dbReference type="Proteomes" id="UP001610100"/>
    </source>
</evidence>
<reference evidence="6 7" key="1">
    <citation type="submission" date="2024-02" db="EMBL/GenBank/DDBJ databases">
        <title>A Gaetbulibacter species isolated from tidal flats and genomic insights of their niches.</title>
        <authorList>
            <person name="Ye Y."/>
        </authorList>
    </citation>
    <scope>NUCLEOTIDE SEQUENCE [LARGE SCALE GENOMIC DNA]</scope>
    <source>
        <strain evidence="6 7">KYW382</strain>
    </source>
</reference>
<dbReference type="InterPro" id="IPR014710">
    <property type="entry name" value="RmlC-like_jellyroll"/>
</dbReference>
<dbReference type="Pfam" id="PF00027">
    <property type="entry name" value="cNMP_binding"/>
    <property type="match status" value="1"/>
</dbReference>
<evidence type="ECO:0000256" key="2">
    <source>
        <dbReference type="ARBA" id="ARBA00023125"/>
    </source>
</evidence>
<dbReference type="SUPFAM" id="SSF51206">
    <property type="entry name" value="cAMP-binding domain-like"/>
    <property type="match status" value="1"/>
</dbReference>
<keyword evidence="7" id="KW-1185">Reference proteome</keyword>
<dbReference type="InterPro" id="IPR036388">
    <property type="entry name" value="WH-like_DNA-bd_sf"/>
</dbReference>
<dbReference type="PROSITE" id="PS50042">
    <property type="entry name" value="CNMP_BINDING_3"/>
    <property type="match status" value="1"/>
</dbReference>
<dbReference type="Proteomes" id="UP001610100">
    <property type="component" value="Unassembled WGS sequence"/>
</dbReference>
<dbReference type="PANTHER" id="PTHR24567:SF26">
    <property type="entry name" value="REGULATORY PROTEIN YEIL"/>
    <property type="match status" value="1"/>
</dbReference>
<gene>
    <name evidence="6" type="ORF">V8G58_13255</name>
</gene>
<evidence type="ECO:0000259" key="4">
    <source>
        <dbReference type="PROSITE" id="PS50042"/>
    </source>
</evidence>
<proteinExistence type="predicted"/>
<dbReference type="InterPro" id="IPR050397">
    <property type="entry name" value="Env_Response_Regulators"/>
</dbReference>
<dbReference type="InterPro" id="IPR036390">
    <property type="entry name" value="WH_DNA-bd_sf"/>
</dbReference>
<evidence type="ECO:0000256" key="1">
    <source>
        <dbReference type="ARBA" id="ARBA00023015"/>
    </source>
</evidence>
<keyword evidence="3" id="KW-0804">Transcription</keyword>
<dbReference type="InterPro" id="IPR012318">
    <property type="entry name" value="HTH_CRP"/>
</dbReference>